<feature type="transmembrane region" description="Helical" evidence="10">
    <location>
        <begin position="124"/>
        <end position="146"/>
    </location>
</feature>
<dbReference type="GO" id="GO:0004930">
    <property type="term" value="F:G protein-coupled receptor activity"/>
    <property type="evidence" value="ECO:0007669"/>
    <property type="project" value="UniProtKB-KW"/>
</dbReference>
<dbReference type="InterPro" id="IPR047143">
    <property type="entry name" value="GPER1-like"/>
</dbReference>
<feature type="transmembrane region" description="Helical" evidence="10">
    <location>
        <begin position="256"/>
        <end position="274"/>
    </location>
</feature>
<keyword evidence="13" id="KW-1185">Reference proteome</keyword>
<dbReference type="GO" id="GO:0019956">
    <property type="term" value="F:chemokine binding"/>
    <property type="evidence" value="ECO:0007669"/>
    <property type="project" value="InterPro"/>
</dbReference>
<evidence type="ECO:0000256" key="7">
    <source>
        <dbReference type="ARBA" id="ARBA00023170"/>
    </source>
</evidence>
<dbReference type="GO" id="GO:0015026">
    <property type="term" value="F:coreceptor activity"/>
    <property type="evidence" value="ECO:0007669"/>
    <property type="project" value="InterPro"/>
</dbReference>
<keyword evidence="5 9" id="KW-0297">G-protein coupled receptor</keyword>
<evidence type="ECO:0000256" key="10">
    <source>
        <dbReference type="SAM" id="Phobius"/>
    </source>
</evidence>
<dbReference type="PRINTS" id="PR00237">
    <property type="entry name" value="GPCRRHODOPSN"/>
</dbReference>
<proteinExistence type="inferred from homology"/>
<evidence type="ECO:0000256" key="6">
    <source>
        <dbReference type="ARBA" id="ARBA00023136"/>
    </source>
</evidence>
<dbReference type="EMBL" id="OY660887">
    <property type="protein sequence ID" value="CAJ1086868.1"/>
    <property type="molecule type" value="Genomic_DNA"/>
</dbReference>
<evidence type="ECO:0000256" key="4">
    <source>
        <dbReference type="ARBA" id="ARBA00022989"/>
    </source>
</evidence>
<sequence>MSLSVSDLSQLVELWEELNLTAADHMNVSRVETLHCSGAVSHASFLTVLSVFYIFIFLVGLGATAAVIWVSVCCNRKYSGIHVYVLHLAVADLCVVSTLPVWVASLLQGGRWLFGDAVCKLTHLIFSVNLFSSIFFLVCMSVDRYLSVTQLATAPHSQRKKVQQLICILMWLLALVASIPDTYFLQAVRSSHMDGIICRPVFPPDRQREWMVGVQLSFIILGFAVPFPVITFFYLRLAAVVPPGSDRERQSARRIILSYIMVFVACWLPFHAVLLLDTLSLLQLLPFSCRLENFLFVSLQLTQCCSLVHCCCNPALYGLLHRHDRYQVMKAVIFRYSTKTGLIRLISPALNSESSTALTDNSAPV</sequence>
<dbReference type="GO" id="GO:0006935">
    <property type="term" value="P:chemotaxis"/>
    <property type="evidence" value="ECO:0007669"/>
    <property type="project" value="InterPro"/>
</dbReference>
<dbReference type="Gene3D" id="1.20.1070.10">
    <property type="entry name" value="Rhodopsin 7-helix transmembrane proteins"/>
    <property type="match status" value="1"/>
</dbReference>
<dbReference type="Proteomes" id="UP001178508">
    <property type="component" value="Chromosome 24"/>
</dbReference>
<feature type="domain" description="G-protein coupled receptors family 1 profile" evidence="11">
    <location>
        <begin position="63"/>
        <end position="317"/>
    </location>
</feature>
<keyword evidence="8 9" id="KW-0807">Transducer</keyword>
<keyword evidence="7 9" id="KW-0675">Receptor</keyword>
<dbReference type="PRINTS" id="PR00646">
    <property type="entry name" value="RDC1ORPHANR"/>
</dbReference>
<evidence type="ECO:0000256" key="9">
    <source>
        <dbReference type="RuleBase" id="RU000688"/>
    </source>
</evidence>
<accession>A0AAV1HLQ1</accession>
<evidence type="ECO:0000256" key="5">
    <source>
        <dbReference type="ARBA" id="ARBA00023040"/>
    </source>
</evidence>
<feature type="transmembrane region" description="Helical" evidence="10">
    <location>
        <begin position="210"/>
        <end position="235"/>
    </location>
</feature>
<gene>
    <name evidence="12" type="ORF">XNOV1_A024783</name>
</gene>
<comment type="similarity">
    <text evidence="9">Belongs to the G-protein coupled receptor 1 family.</text>
</comment>
<dbReference type="InterPro" id="IPR017452">
    <property type="entry name" value="GPCR_Rhodpsn_7TM"/>
</dbReference>
<keyword evidence="2" id="KW-1003">Cell membrane</keyword>
<feature type="transmembrane region" description="Helical" evidence="10">
    <location>
        <begin position="51"/>
        <end position="72"/>
    </location>
</feature>
<protein>
    <submittedName>
        <fullName evidence="12">Atypical chemokine receptor 3b</fullName>
    </submittedName>
</protein>
<evidence type="ECO:0000256" key="1">
    <source>
        <dbReference type="ARBA" id="ARBA00004651"/>
    </source>
</evidence>
<name>A0AAV1HLQ1_XYRNO</name>
<evidence type="ECO:0000259" key="11">
    <source>
        <dbReference type="PROSITE" id="PS50262"/>
    </source>
</evidence>
<feature type="transmembrane region" description="Helical" evidence="10">
    <location>
        <begin position="166"/>
        <end position="185"/>
    </location>
</feature>
<dbReference type="GO" id="GO:0001570">
    <property type="term" value="P:vasculogenesis"/>
    <property type="evidence" value="ECO:0007669"/>
    <property type="project" value="InterPro"/>
</dbReference>
<keyword evidence="6 10" id="KW-0472">Membrane</keyword>
<keyword evidence="4 10" id="KW-1133">Transmembrane helix</keyword>
<evidence type="ECO:0000256" key="3">
    <source>
        <dbReference type="ARBA" id="ARBA00022692"/>
    </source>
</evidence>
<dbReference type="InterPro" id="IPR001416">
    <property type="entry name" value="ACKR3"/>
</dbReference>
<dbReference type="SUPFAM" id="SSF81321">
    <property type="entry name" value="Family A G protein-coupled receptor-like"/>
    <property type="match status" value="1"/>
</dbReference>
<comment type="subcellular location">
    <subcellularLocation>
        <location evidence="1">Cell membrane</location>
        <topology evidence="1">Multi-pass membrane protein</topology>
    </subcellularLocation>
</comment>
<dbReference type="PANTHER" id="PTHR24226:SF5">
    <property type="entry name" value="CHEMOKINE (C-X-C MOTIF) RECEPTOR 7"/>
    <property type="match status" value="1"/>
</dbReference>
<dbReference type="GO" id="GO:0005886">
    <property type="term" value="C:plasma membrane"/>
    <property type="evidence" value="ECO:0007669"/>
    <property type="project" value="UniProtKB-SubCell"/>
</dbReference>
<organism evidence="12 13">
    <name type="scientific">Xyrichtys novacula</name>
    <name type="common">Pearly razorfish</name>
    <name type="synonym">Hemipteronotus novacula</name>
    <dbReference type="NCBI Taxonomy" id="13765"/>
    <lineage>
        <taxon>Eukaryota</taxon>
        <taxon>Metazoa</taxon>
        <taxon>Chordata</taxon>
        <taxon>Craniata</taxon>
        <taxon>Vertebrata</taxon>
        <taxon>Euteleostomi</taxon>
        <taxon>Actinopterygii</taxon>
        <taxon>Neopterygii</taxon>
        <taxon>Teleostei</taxon>
        <taxon>Neoteleostei</taxon>
        <taxon>Acanthomorphata</taxon>
        <taxon>Eupercaria</taxon>
        <taxon>Labriformes</taxon>
        <taxon>Labridae</taxon>
        <taxon>Xyrichtys</taxon>
    </lineage>
</organism>
<dbReference type="PROSITE" id="PS50262">
    <property type="entry name" value="G_PROTEIN_RECEP_F1_2"/>
    <property type="match status" value="1"/>
</dbReference>
<keyword evidence="3 9" id="KW-0812">Transmembrane</keyword>
<dbReference type="GO" id="GO:0001525">
    <property type="term" value="P:angiogenesis"/>
    <property type="evidence" value="ECO:0007669"/>
    <property type="project" value="InterPro"/>
</dbReference>
<evidence type="ECO:0000256" key="2">
    <source>
        <dbReference type="ARBA" id="ARBA00022475"/>
    </source>
</evidence>
<evidence type="ECO:0000313" key="13">
    <source>
        <dbReference type="Proteomes" id="UP001178508"/>
    </source>
</evidence>
<reference evidence="12" key="1">
    <citation type="submission" date="2023-08" db="EMBL/GenBank/DDBJ databases">
        <authorList>
            <person name="Alioto T."/>
            <person name="Alioto T."/>
            <person name="Gomez Garrido J."/>
        </authorList>
    </citation>
    <scope>NUCLEOTIDE SEQUENCE</scope>
</reference>
<dbReference type="PROSITE" id="PS00237">
    <property type="entry name" value="G_PROTEIN_RECEP_F1_1"/>
    <property type="match status" value="1"/>
</dbReference>
<feature type="transmembrane region" description="Helical" evidence="10">
    <location>
        <begin position="84"/>
        <end position="104"/>
    </location>
</feature>
<dbReference type="Pfam" id="PF00001">
    <property type="entry name" value="7tm_1"/>
    <property type="match status" value="1"/>
</dbReference>
<dbReference type="AlphaFoldDB" id="A0AAV1HLQ1"/>
<evidence type="ECO:0000313" key="12">
    <source>
        <dbReference type="EMBL" id="CAJ1086868.1"/>
    </source>
</evidence>
<dbReference type="InterPro" id="IPR000276">
    <property type="entry name" value="GPCR_Rhodpsn"/>
</dbReference>
<evidence type="ECO:0000256" key="8">
    <source>
        <dbReference type="ARBA" id="ARBA00023224"/>
    </source>
</evidence>
<dbReference type="PANTHER" id="PTHR24226">
    <property type="entry name" value="G-PROTEIN COUPLED RECEPTOR 182 AND ESTROGEN RECEPTOR 1"/>
    <property type="match status" value="1"/>
</dbReference>